<proteinExistence type="predicted"/>
<accession>A0A4Y5Z0B1</accession>
<dbReference type="KEGG" id="lpy:FIV34_04405"/>
<dbReference type="InterPro" id="IPR018674">
    <property type="entry name" value="DUF2142_membrane"/>
</dbReference>
<sequence length="601" mass="64622">MTITTLSARPAPRIWPAFLLVTFIVSLILGALMPPFSAPDEFDHIKRAYMFGQGQLLLHSQSGSPSGGYVDSGLVDFMDAFGALPGHNAQKISGAELDHAGAIAWTGTDRFVTPVGTSYYFPALYAPQAIGLSTGKALGLSVNKSYRLARLFALVTCLLLLAFACRIFPPPPAVMAVLVLPMNLFLFASPSLDGMTTATAAVALAAFMRLATERQASPSWVFWVFAVALLLVGACRANAAPFLLLPFVVWWFMRDRRSLAVAVALGVAVVGWTLFTMKYTVYPPGARHIDHTARLASYIIHPGRFFSILYATLADPGVRGYYISSFIGALGWLDTSLPVASYRIFGILFLIAFAFSFSRDAIVEHRLARGVLVLCAIATLLMTYLAMLVQWTIGDSPIIQGVQGRYFMIPALAIAFAFGGDYLPRASVPHRIGIAAAGLILLLAAYLTPQTVAMRYFAENDPVASRIQTTLVPTAVLTRDHALGVSLNPSQVAEPAALSSMDVMFGTYNRSNPGDAELRVWTRDGDTTIVPFQLASLTDNGYHRFPLGGKRYIGAEIVSRGGEGVSVWTVRIGDSVQLSCVGTLDDAGHVLTTLGCPAPAP</sequence>
<name>A0A4Y5Z0B1_9GAMM</name>
<feature type="transmembrane region" description="Helical" evidence="1">
    <location>
        <begin position="14"/>
        <end position="36"/>
    </location>
</feature>
<keyword evidence="1" id="KW-0812">Transmembrane</keyword>
<feature type="transmembrane region" description="Helical" evidence="1">
    <location>
        <begin position="259"/>
        <end position="275"/>
    </location>
</feature>
<feature type="transmembrane region" description="Helical" evidence="1">
    <location>
        <begin position="430"/>
        <end position="447"/>
    </location>
</feature>
<feature type="transmembrane region" description="Helical" evidence="1">
    <location>
        <begin position="184"/>
        <end position="208"/>
    </location>
</feature>
<dbReference type="Proteomes" id="UP000316093">
    <property type="component" value="Chromosome"/>
</dbReference>
<feature type="transmembrane region" description="Helical" evidence="1">
    <location>
        <begin position="370"/>
        <end position="393"/>
    </location>
</feature>
<feature type="transmembrane region" description="Helical" evidence="1">
    <location>
        <begin position="148"/>
        <end position="169"/>
    </location>
</feature>
<feature type="transmembrane region" description="Helical" evidence="1">
    <location>
        <begin position="295"/>
        <end position="313"/>
    </location>
</feature>
<dbReference type="EMBL" id="CP041046">
    <property type="protein sequence ID" value="QDE38497.1"/>
    <property type="molecule type" value="Genomic_DNA"/>
</dbReference>
<evidence type="ECO:0000313" key="2">
    <source>
        <dbReference type="EMBL" id="QDE38497.1"/>
    </source>
</evidence>
<dbReference type="OrthoDB" id="2220917at2"/>
<organism evidence="2 3">
    <name type="scientific">Luteibacter pinisoli</name>
    <dbReference type="NCBI Taxonomy" id="2589080"/>
    <lineage>
        <taxon>Bacteria</taxon>
        <taxon>Pseudomonadati</taxon>
        <taxon>Pseudomonadota</taxon>
        <taxon>Gammaproteobacteria</taxon>
        <taxon>Lysobacterales</taxon>
        <taxon>Rhodanobacteraceae</taxon>
        <taxon>Luteibacter</taxon>
    </lineage>
</organism>
<gene>
    <name evidence="2" type="ORF">FIV34_04405</name>
</gene>
<evidence type="ECO:0000313" key="3">
    <source>
        <dbReference type="Proteomes" id="UP000316093"/>
    </source>
</evidence>
<dbReference type="AlphaFoldDB" id="A0A4Y5Z0B1"/>
<dbReference type="RefSeq" id="WP_139980060.1">
    <property type="nucleotide sequence ID" value="NZ_CP041046.1"/>
</dbReference>
<feature type="transmembrane region" description="Helical" evidence="1">
    <location>
        <begin position="220"/>
        <end position="253"/>
    </location>
</feature>
<reference evidence="2 3" key="1">
    <citation type="submission" date="2019-06" db="EMBL/GenBank/DDBJ databases">
        <title>A complete genome sequence for Luteibacter pinisoli MAH-14.</title>
        <authorList>
            <person name="Baltrus D.A."/>
        </authorList>
    </citation>
    <scope>NUCLEOTIDE SEQUENCE [LARGE SCALE GENOMIC DNA]</scope>
    <source>
        <strain evidence="2 3">MAH-14</strain>
    </source>
</reference>
<feature type="transmembrane region" description="Helical" evidence="1">
    <location>
        <begin position="340"/>
        <end position="358"/>
    </location>
</feature>
<keyword evidence="1" id="KW-1133">Transmembrane helix</keyword>
<evidence type="ECO:0000256" key="1">
    <source>
        <dbReference type="SAM" id="Phobius"/>
    </source>
</evidence>
<dbReference type="Pfam" id="PF09913">
    <property type="entry name" value="DUF2142"/>
    <property type="match status" value="1"/>
</dbReference>
<feature type="transmembrane region" description="Helical" evidence="1">
    <location>
        <begin position="405"/>
        <end position="423"/>
    </location>
</feature>
<keyword evidence="1" id="KW-0472">Membrane</keyword>
<protein>
    <submittedName>
        <fullName evidence="2">DUF2142 domain-containing protein</fullName>
    </submittedName>
</protein>
<keyword evidence="3" id="KW-1185">Reference proteome</keyword>